<sequence>MPANNKGFVFSILFLCTIFCADKAHAQAKNAIGIGVALNTSRENSQGFGGLLQGEIKLTKSVSLVPSIGGEVPYAVYAGLAGRYYFNPTLYVTAGSFAHYNGDDAGGIGGTGGIGFMLLSSHRQTLDLNLHGDYMKNDYRATPVAGIRLIYSFSFTRLD</sequence>
<proteinExistence type="predicted"/>
<dbReference type="Proteomes" id="UP001500742">
    <property type="component" value="Unassembled WGS sequence"/>
</dbReference>
<keyword evidence="1" id="KW-0732">Signal</keyword>
<dbReference type="RefSeq" id="WP_259094400.1">
    <property type="nucleotide sequence ID" value="NZ_BAAAZC010000018.1"/>
</dbReference>
<name>A0ABP7PYR8_9SPHI</name>
<dbReference type="EMBL" id="BAAAZC010000018">
    <property type="protein sequence ID" value="GAA3973393.1"/>
    <property type="molecule type" value="Genomic_DNA"/>
</dbReference>
<keyword evidence="3" id="KW-1185">Reference proteome</keyword>
<comment type="caution">
    <text evidence="2">The sequence shown here is derived from an EMBL/GenBank/DDBJ whole genome shotgun (WGS) entry which is preliminary data.</text>
</comment>
<evidence type="ECO:0000256" key="1">
    <source>
        <dbReference type="SAM" id="SignalP"/>
    </source>
</evidence>
<evidence type="ECO:0000313" key="3">
    <source>
        <dbReference type="Proteomes" id="UP001500742"/>
    </source>
</evidence>
<organism evidence="2 3">
    <name type="scientific">Mucilaginibacter dorajii</name>
    <dbReference type="NCBI Taxonomy" id="692994"/>
    <lineage>
        <taxon>Bacteria</taxon>
        <taxon>Pseudomonadati</taxon>
        <taxon>Bacteroidota</taxon>
        <taxon>Sphingobacteriia</taxon>
        <taxon>Sphingobacteriales</taxon>
        <taxon>Sphingobacteriaceae</taxon>
        <taxon>Mucilaginibacter</taxon>
    </lineage>
</organism>
<reference evidence="3" key="1">
    <citation type="journal article" date="2019" name="Int. J. Syst. Evol. Microbiol.">
        <title>The Global Catalogue of Microorganisms (GCM) 10K type strain sequencing project: providing services to taxonomists for standard genome sequencing and annotation.</title>
        <authorList>
            <consortium name="The Broad Institute Genomics Platform"/>
            <consortium name="The Broad Institute Genome Sequencing Center for Infectious Disease"/>
            <person name="Wu L."/>
            <person name="Ma J."/>
        </authorList>
    </citation>
    <scope>NUCLEOTIDE SEQUENCE [LARGE SCALE GENOMIC DNA]</scope>
    <source>
        <strain evidence="3">JCM 16601</strain>
    </source>
</reference>
<feature type="chain" id="PRO_5046775335" description="Outer membrane protein beta-barrel domain-containing protein" evidence="1">
    <location>
        <begin position="27"/>
        <end position="159"/>
    </location>
</feature>
<accession>A0ABP7PYR8</accession>
<evidence type="ECO:0000313" key="2">
    <source>
        <dbReference type="EMBL" id="GAA3973393.1"/>
    </source>
</evidence>
<feature type="signal peptide" evidence="1">
    <location>
        <begin position="1"/>
        <end position="26"/>
    </location>
</feature>
<gene>
    <name evidence="2" type="ORF">GCM10022210_24550</name>
</gene>
<evidence type="ECO:0008006" key="4">
    <source>
        <dbReference type="Google" id="ProtNLM"/>
    </source>
</evidence>
<protein>
    <recommendedName>
        <fullName evidence="4">Outer membrane protein beta-barrel domain-containing protein</fullName>
    </recommendedName>
</protein>